<dbReference type="GO" id="GO:0035091">
    <property type="term" value="F:phosphatidylinositol binding"/>
    <property type="evidence" value="ECO:0007669"/>
    <property type="project" value="InterPro"/>
</dbReference>
<dbReference type="InterPro" id="IPR052653">
    <property type="entry name" value="ARF-binding"/>
</dbReference>
<dbReference type="GO" id="GO:0043130">
    <property type="term" value="F:ubiquitin binding"/>
    <property type="evidence" value="ECO:0007669"/>
    <property type="project" value="InterPro"/>
</dbReference>
<dbReference type="EMBL" id="ML002868">
    <property type="protein sequence ID" value="RKP35443.1"/>
    <property type="molecule type" value="Genomic_DNA"/>
</dbReference>
<evidence type="ECO:0000256" key="3">
    <source>
        <dbReference type="ARBA" id="ARBA00022927"/>
    </source>
</evidence>
<sequence length="210" mass="24115">MPRIDDLVDRACHPSLTEPDMALNLDVCDLINTKQQTCPHNAAVRISKHINHRSQHVNLLALELLDFCVKNCGHPFHYQIATREFLEELVKRFPDPPAVAPTRAQYRILEMLQEWRVTICRHSRYKGDLVNIEKMGNRMAYKGYMLPEVQVDQATILGPKDDLQSPEEKEREDRLALGAKLQELLRRGGADNLAEANRLMKLMSGYDKNS</sequence>
<feature type="domain" description="VHS" evidence="6">
    <location>
        <begin position="11"/>
        <end position="147"/>
    </location>
</feature>
<dbReference type="Proteomes" id="UP000268162">
    <property type="component" value="Unassembled WGS sequence"/>
</dbReference>
<reference evidence="9" key="1">
    <citation type="journal article" date="2018" name="Nat. Microbiol.">
        <title>Leveraging single-cell genomics to expand the fungal tree of life.</title>
        <authorList>
            <person name="Ahrendt S.R."/>
            <person name="Quandt C.A."/>
            <person name="Ciobanu D."/>
            <person name="Clum A."/>
            <person name="Salamov A."/>
            <person name="Andreopoulos B."/>
            <person name="Cheng J.F."/>
            <person name="Woyke T."/>
            <person name="Pelin A."/>
            <person name="Henrissat B."/>
            <person name="Reynolds N.K."/>
            <person name="Benny G.L."/>
            <person name="Smith M.E."/>
            <person name="James T.Y."/>
            <person name="Grigoriev I.V."/>
        </authorList>
    </citation>
    <scope>NUCLEOTIDE SEQUENCE [LARGE SCALE GENOMIC DNA]</scope>
    <source>
        <strain evidence="9">RSA 468</strain>
    </source>
</reference>
<organism evidence="8 9">
    <name type="scientific">Dimargaris cristalligena</name>
    <dbReference type="NCBI Taxonomy" id="215637"/>
    <lineage>
        <taxon>Eukaryota</taxon>
        <taxon>Fungi</taxon>
        <taxon>Fungi incertae sedis</taxon>
        <taxon>Zoopagomycota</taxon>
        <taxon>Kickxellomycotina</taxon>
        <taxon>Dimargaritomycetes</taxon>
        <taxon>Dimargaritales</taxon>
        <taxon>Dimargaritaceae</taxon>
        <taxon>Dimargaris</taxon>
    </lineage>
</organism>
<comment type="subcellular location">
    <subcellularLocation>
        <location evidence="1">Golgi apparatus</location>
        <location evidence="1">trans-Golgi network</location>
    </subcellularLocation>
</comment>
<dbReference type="GO" id="GO:0005829">
    <property type="term" value="C:cytosol"/>
    <property type="evidence" value="ECO:0007669"/>
    <property type="project" value="GOC"/>
</dbReference>
<evidence type="ECO:0000259" key="6">
    <source>
        <dbReference type="PROSITE" id="PS50179"/>
    </source>
</evidence>
<dbReference type="GO" id="GO:0005802">
    <property type="term" value="C:trans-Golgi network"/>
    <property type="evidence" value="ECO:0007669"/>
    <property type="project" value="TreeGrafter"/>
</dbReference>
<dbReference type="Pfam" id="PF00790">
    <property type="entry name" value="VHS"/>
    <property type="match status" value="1"/>
</dbReference>
<feature type="non-terminal residue" evidence="8">
    <location>
        <position position="210"/>
    </location>
</feature>
<keyword evidence="9" id="KW-1185">Reference proteome</keyword>
<dbReference type="SUPFAM" id="SSF48464">
    <property type="entry name" value="ENTH/VHS domain"/>
    <property type="match status" value="1"/>
</dbReference>
<dbReference type="InterPro" id="IPR008942">
    <property type="entry name" value="ENTH_VHS"/>
</dbReference>
<dbReference type="PANTHER" id="PTHR47180">
    <property type="entry name" value="ADP-RIBOSYLATION FACTOR-BINDING PROTEIN GGA1-RELATED"/>
    <property type="match status" value="1"/>
</dbReference>
<evidence type="ECO:0000256" key="1">
    <source>
        <dbReference type="ARBA" id="ARBA00004601"/>
    </source>
</evidence>
<evidence type="ECO:0000313" key="9">
    <source>
        <dbReference type="Proteomes" id="UP000268162"/>
    </source>
</evidence>
<dbReference type="SMART" id="SM00288">
    <property type="entry name" value="VHS"/>
    <property type="match status" value="1"/>
</dbReference>
<dbReference type="GO" id="GO:0043328">
    <property type="term" value="P:protein transport to vacuole involved in ubiquitin-dependent protein catabolic process via the multivesicular body sorting pathway"/>
    <property type="evidence" value="ECO:0007669"/>
    <property type="project" value="TreeGrafter"/>
</dbReference>
<dbReference type="AlphaFoldDB" id="A0A4P9ZQ00"/>
<proteinExistence type="predicted"/>
<dbReference type="InterPro" id="IPR002014">
    <property type="entry name" value="VHS_dom"/>
</dbReference>
<dbReference type="GO" id="GO:0006895">
    <property type="term" value="P:Golgi to endosome transport"/>
    <property type="evidence" value="ECO:0007669"/>
    <property type="project" value="TreeGrafter"/>
</dbReference>
<evidence type="ECO:0000256" key="4">
    <source>
        <dbReference type="ARBA" id="ARBA00023034"/>
    </source>
</evidence>
<dbReference type="CDD" id="cd16998">
    <property type="entry name" value="VHS_GGA_fungi"/>
    <property type="match status" value="1"/>
</dbReference>
<keyword evidence="3" id="KW-0653">Protein transport</keyword>
<feature type="domain" description="GAT" evidence="7">
    <location>
        <begin position="174"/>
        <end position="210"/>
    </location>
</feature>
<dbReference type="PANTHER" id="PTHR47180:SF1">
    <property type="entry name" value="ADP-RIBOSYLATION FACTOR-BINDING PROTEIN GGA1-RELATED"/>
    <property type="match status" value="1"/>
</dbReference>
<evidence type="ECO:0000259" key="7">
    <source>
        <dbReference type="PROSITE" id="PS50909"/>
    </source>
</evidence>
<evidence type="ECO:0000256" key="5">
    <source>
        <dbReference type="ARBA" id="ARBA00053552"/>
    </source>
</evidence>
<keyword evidence="2" id="KW-0813">Transport</keyword>
<dbReference type="GO" id="GO:0006896">
    <property type="term" value="P:Golgi to vacuole transport"/>
    <property type="evidence" value="ECO:0007669"/>
    <property type="project" value="UniProtKB-ARBA"/>
</dbReference>
<dbReference type="FunFam" id="1.25.40.90:FF:000008">
    <property type="entry name" value="VHS domain protein"/>
    <property type="match status" value="1"/>
</dbReference>
<name>A0A4P9ZQ00_9FUNG</name>
<dbReference type="InterPro" id="IPR004152">
    <property type="entry name" value="GAT_dom"/>
</dbReference>
<accession>A0A4P9ZQ00</accession>
<dbReference type="PROSITE" id="PS50909">
    <property type="entry name" value="GAT"/>
    <property type="match status" value="1"/>
</dbReference>
<dbReference type="Gene3D" id="1.25.40.90">
    <property type="match status" value="1"/>
</dbReference>
<gene>
    <name evidence="8" type="ORF">BJ085DRAFT_20334</name>
</gene>
<dbReference type="PROSITE" id="PS50179">
    <property type="entry name" value="VHS"/>
    <property type="match status" value="1"/>
</dbReference>
<evidence type="ECO:0000313" key="8">
    <source>
        <dbReference type="EMBL" id="RKP35443.1"/>
    </source>
</evidence>
<protein>
    <submittedName>
        <fullName evidence="8">VHS domain-containing protein</fullName>
    </submittedName>
</protein>
<dbReference type="STRING" id="215637.A0A4P9ZQ00"/>
<keyword evidence="4" id="KW-0333">Golgi apparatus</keyword>
<evidence type="ECO:0000256" key="2">
    <source>
        <dbReference type="ARBA" id="ARBA00022448"/>
    </source>
</evidence>
<comment type="function">
    <text evidence="5">May play a role in the regulation of membrane traffic through the trans-Golgi network.</text>
</comment>